<evidence type="ECO:0000313" key="5">
    <source>
        <dbReference type="EMBL" id="CEM03262.1"/>
    </source>
</evidence>
<dbReference type="SUPFAM" id="SSF57850">
    <property type="entry name" value="RING/U-box"/>
    <property type="match status" value="1"/>
</dbReference>
<feature type="compositionally biased region" description="Low complexity" evidence="3">
    <location>
        <begin position="134"/>
        <end position="149"/>
    </location>
</feature>
<dbReference type="AlphaFoldDB" id="A0A0G4EWC8"/>
<dbReference type="OrthoDB" id="1711136at2759"/>
<proteinExistence type="predicted"/>
<evidence type="ECO:0000259" key="4">
    <source>
        <dbReference type="PROSITE" id="PS50089"/>
    </source>
</evidence>
<keyword evidence="6" id="KW-1185">Reference proteome</keyword>
<dbReference type="InterPro" id="IPR001841">
    <property type="entry name" value="Znf_RING"/>
</dbReference>
<feature type="domain" description="RING-type" evidence="4">
    <location>
        <begin position="535"/>
        <end position="577"/>
    </location>
</feature>
<feature type="region of interest" description="Disordered" evidence="3">
    <location>
        <begin position="125"/>
        <end position="155"/>
    </location>
</feature>
<keyword evidence="1" id="KW-0862">Zinc</keyword>
<dbReference type="InterPro" id="IPR013083">
    <property type="entry name" value="Znf_RING/FYVE/PHD"/>
</dbReference>
<protein>
    <recommendedName>
        <fullName evidence="4">RING-type domain-containing protein</fullName>
    </recommendedName>
</protein>
<name>A0A0G4EWC8_VITBC</name>
<evidence type="ECO:0000313" key="6">
    <source>
        <dbReference type="Proteomes" id="UP000041254"/>
    </source>
</evidence>
<dbReference type="VEuPathDB" id="CryptoDB:Vbra_21110"/>
<feature type="coiled-coil region" evidence="2">
    <location>
        <begin position="466"/>
        <end position="530"/>
    </location>
</feature>
<keyword evidence="1" id="KW-0863">Zinc-finger</keyword>
<evidence type="ECO:0000256" key="2">
    <source>
        <dbReference type="SAM" id="Coils"/>
    </source>
</evidence>
<dbReference type="OMA" id="CCAHIMS"/>
<evidence type="ECO:0000256" key="3">
    <source>
        <dbReference type="SAM" id="MobiDB-lite"/>
    </source>
</evidence>
<sequence length="589" mass="67509">MTSDSAVALEDGIWIQQVARGYFQFCRDLSDGIKNQLADYCDKVRASPHYFTSSPVLQGYPNLSRIFEDATSQENATLELLRPKAASDKSITLLGELTGEVVPQTPEAWDDPRYIWPLCFVDDALPPPHPPNGNTPSSHSQQEPEPEQSLQRPAVPKDDSLMLDFRAAKNRVAYFQPAAVLQGMQQRQSNAQFAVVYHDGWPHLLLHRKPGTALNPGDEILIDLPPNMTTKYKCYIAERLYSQESESARDAARLRELNVHFMQKLQRVSDDRNLALDAADKLRDIMRDGQRGHDKEKASLEETIAKLQSSKSSLEAELTHLRSHQTDRLKQSEKARKQLEAANRDKDKEIKSMQEQHRRQLQEEAQRINKKQEHHRRQLQEERQRSETLRESMGPLEAELISLRESESGHVKEKASLQETIAKLEASKQSLETELTHLRSQQIDNLRALLTSSETEQELSHVVKTLKDKQDELPELHRLIREAESRLEAAHKRAMEQREADRQAAVELQLQQAAREARETINKAREEGREEILKCAICNEEEKRIMLMPCRHLCICRGCCAHIMSLPVAARLCPVCRQNIQRHTEVFLQ</sequence>
<gene>
    <name evidence="5" type="ORF">Vbra_21110</name>
</gene>
<keyword evidence="2" id="KW-0175">Coiled coil</keyword>
<feature type="compositionally biased region" description="Basic and acidic residues" evidence="3">
    <location>
        <begin position="322"/>
        <end position="371"/>
    </location>
</feature>
<dbReference type="InParanoid" id="A0A0G4EWC8"/>
<dbReference type="SMART" id="SM00184">
    <property type="entry name" value="RING"/>
    <property type="match status" value="1"/>
</dbReference>
<keyword evidence="1" id="KW-0479">Metal-binding</keyword>
<accession>A0A0G4EWC8</accession>
<feature type="region of interest" description="Disordered" evidence="3">
    <location>
        <begin position="322"/>
        <end position="393"/>
    </location>
</feature>
<organism evidence="5 6">
    <name type="scientific">Vitrella brassicaformis (strain CCMP3155)</name>
    <dbReference type="NCBI Taxonomy" id="1169540"/>
    <lineage>
        <taxon>Eukaryota</taxon>
        <taxon>Sar</taxon>
        <taxon>Alveolata</taxon>
        <taxon>Colpodellida</taxon>
        <taxon>Vitrellaceae</taxon>
        <taxon>Vitrella</taxon>
    </lineage>
</organism>
<evidence type="ECO:0000256" key="1">
    <source>
        <dbReference type="PROSITE-ProRule" id="PRU00175"/>
    </source>
</evidence>
<reference evidence="5 6" key="1">
    <citation type="submission" date="2014-11" db="EMBL/GenBank/DDBJ databases">
        <authorList>
            <person name="Zhu J."/>
            <person name="Qi W."/>
            <person name="Song R."/>
        </authorList>
    </citation>
    <scope>NUCLEOTIDE SEQUENCE [LARGE SCALE GENOMIC DNA]</scope>
</reference>
<dbReference type="EMBL" id="CDMY01000336">
    <property type="protein sequence ID" value="CEM03262.1"/>
    <property type="molecule type" value="Genomic_DNA"/>
</dbReference>
<dbReference type="PROSITE" id="PS50089">
    <property type="entry name" value="ZF_RING_2"/>
    <property type="match status" value="1"/>
</dbReference>
<dbReference type="GO" id="GO:0008270">
    <property type="term" value="F:zinc ion binding"/>
    <property type="evidence" value="ECO:0007669"/>
    <property type="project" value="UniProtKB-KW"/>
</dbReference>
<dbReference type="Gene3D" id="3.30.40.10">
    <property type="entry name" value="Zinc/RING finger domain, C3HC4 (zinc finger)"/>
    <property type="match status" value="1"/>
</dbReference>
<dbReference type="Pfam" id="PF13920">
    <property type="entry name" value="zf-C3HC4_3"/>
    <property type="match status" value="1"/>
</dbReference>
<dbReference type="PhylomeDB" id="A0A0G4EWC8"/>
<dbReference type="Proteomes" id="UP000041254">
    <property type="component" value="Unassembled WGS sequence"/>
</dbReference>
<feature type="compositionally biased region" description="Basic and acidic residues" evidence="3">
    <location>
        <begin position="378"/>
        <end position="390"/>
    </location>
</feature>